<evidence type="ECO:0000256" key="3">
    <source>
        <dbReference type="ARBA" id="ARBA00022737"/>
    </source>
</evidence>
<dbReference type="EMBL" id="JAAQPE010000455">
    <property type="protein sequence ID" value="KAF5662580.1"/>
    <property type="molecule type" value="Genomic_DNA"/>
</dbReference>
<name>A0A8H5T4R9_FUSCI</name>
<dbReference type="GO" id="GO:0000785">
    <property type="term" value="C:chromatin"/>
    <property type="evidence" value="ECO:0007669"/>
    <property type="project" value="TreeGrafter"/>
</dbReference>
<reference evidence="7 8" key="2">
    <citation type="submission" date="2020-05" db="EMBL/GenBank/DDBJ databases">
        <title>Identification and distribution of gene clusters putatively required for synthesis of sphingolipid metabolism inhibitors in phylogenetically diverse species of the filamentous fungus Fusarium.</title>
        <authorList>
            <person name="Kim H.-S."/>
            <person name="Busman M."/>
            <person name="Brown D.W."/>
            <person name="Divon H."/>
            <person name="Uhlig S."/>
            <person name="Proctor R.H."/>
        </authorList>
    </citation>
    <scope>NUCLEOTIDE SEQUENCE [LARGE SCALE GENOMIC DNA]</scope>
    <source>
        <strain evidence="7 8">NRRL 25331</strain>
    </source>
</reference>
<evidence type="ECO:0000256" key="2">
    <source>
        <dbReference type="ARBA" id="ARBA00022723"/>
    </source>
</evidence>
<dbReference type="InterPro" id="IPR051059">
    <property type="entry name" value="VerF-like"/>
</dbReference>
<accession>A0A8H5T4R9</accession>
<keyword evidence="5" id="KW-0862">Zinc</keyword>
<comment type="caution">
    <text evidence="7">The sequence shown here is derived from an EMBL/GenBank/DDBJ whole genome shotgun (WGS) entry which is preliminary data.</text>
</comment>
<dbReference type="Proteomes" id="UP000572754">
    <property type="component" value="Unassembled WGS sequence"/>
</dbReference>
<organism evidence="7 8">
    <name type="scientific">Fusarium circinatum</name>
    <name type="common">Pitch canker fungus</name>
    <name type="synonym">Gibberella circinata</name>
    <dbReference type="NCBI Taxonomy" id="48490"/>
    <lineage>
        <taxon>Eukaryota</taxon>
        <taxon>Fungi</taxon>
        <taxon>Dikarya</taxon>
        <taxon>Ascomycota</taxon>
        <taxon>Pezizomycotina</taxon>
        <taxon>Sordariomycetes</taxon>
        <taxon>Hypocreomycetidae</taxon>
        <taxon>Hypocreales</taxon>
        <taxon>Nectriaceae</taxon>
        <taxon>Fusarium</taxon>
        <taxon>Fusarium fujikuroi species complex</taxon>
    </lineage>
</organism>
<protein>
    <submittedName>
        <fullName evidence="7">Zinc finger C2H2 type domain-containing protein</fullName>
    </submittedName>
</protein>
<reference evidence="8" key="1">
    <citation type="journal article" date="2020" name="BMC Genomics">
        <title>Correction to: Identification and distribution of gene clusters required for synthesis of sphingolipid metabolism inhibitors in diverse species of the filamentous fungus Fusarium.</title>
        <authorList>
            <person name="Kim H.S."/>
            <person name="Lohmar J.M."/>
            <person name="Busman M."/>
            <person name="Brown D.W."/>
            <person name="Naumann T.A."/>
            <person name="Divon H.H."/>
            <person name="Lysoe E."/>
            <person name="Uhlig S."/>
            <person name="Proctor R.H."/>
        </authorList>
    </citation>
    <scope>NUCLEOTIDE SEQUENCE [LARGE SCALE GENOMIC DNA]</scope>
    <source>
        <strain evidence="8">NRRL 25331</strain>
    </source>
</reference>
<comment type="subcellular location">
    <subcellularLocation>
        <location evidence="1">Nucleus</location>
    </subcellularLocation>
</comment>
<dbReference type="PANTHER" id="PTHR40626:SF3">
    <property type="entry name" value="TRANSCRIPTION FACTOR WITH C2H2 AND ZN(2)-CYS(6) DNA BINDING DOMAIN (EUROFUNG)-RELATED"/>
    <property type="match status" value="1"/>
</dbReference>
<evidence type="ECO:0000256" key="4">
    <source>
        <dbReference type="ARBA" id="ARBA00022771"/>
    </source>
</evidence>
<keyword evidence="3" id="KW-0677">Repeat</keyword>
<keyword evidence="2" id="KW-0479">Metal-binding</keyword>
<dbReference type="GO" id="GO:0000978">
    <property type="term" value="F:RNA polymerase II cis-regulatory region sequence-specific DNA binding"/>
    <property type="evidence" value="ECO:0007669"/>
    <property type="project" value="InterPro"/>
</dbReference>
<dbReference type="GO" id="GO:0008270">
    <property type="term" value="F:zinc ion binding"/>
    <property type="evidence" value="ECO:0007669"/>
    <property type="project" value="UniProtKB-KW"/>
</dbReference>
<dbReference type="PANTHER" id="PTHR40626">
    <property type="entry name" value="MIP31509P"/>
    <property type="match status" value="1"/>
</dbReference>
<keyword evidence="6" id="KW-0539">Nucleus</keyword>
<evidence type="ECO:0000256" key="5">
    <source>
        <dbReference type="ARBA" id="ARBA00022833"/>
    </source>
</evidence>
<evidence type="ECO:0000313" key="7">
    <source>
        <dbReference type="EMBL" id="KAF5662580.1"/>
    </source>
</evidence>
<evidence type="ECO:0000256" key="6">
    <source>
        <dbReference type="ARBA" id="ARBA00023242"/>
    </source>
</evidence>
<keyword evidence="8" id="KW-1185">Reference proteome</keyword>
<keyword evidence="4" id="KW-0863">Zinc-finger</keyword>
<evidence type="ECO:0000256" key="1">
    <source>
        <dbReference type="ARBA" id="ARBA00004123"/>
    </source>
</evidence>
<proteinExistence type="predicted"/>
<gene>
    <name evidence="7" type="ORF">FCIRC_11465</name>
</gene>
<dbReference type="GO" id="GO:0000981">
    <property type="term" value="F:DNA-binding transcription factor activity, RNA polymerase II-specific"/>
    <property type="evidence" value="ECO:0007669"/>
    <property type="project" value="InterPro"/>
</dbReference>
<evidence type="ECO:0000313" key="8">
    <source>
        <dbReference type="Proteomes" id="UP000572754"/>
    </source>
</evidence>
<sequence length="235" mass="27119">MWLETVENWIFQGPDFSEDSIAQTDDDGQDCQVRQRLDILQAAYGILLLMNWEGDTKMRLRARRKRFPDIVFVSRSLYPFAMPGTREEVSLTPHNLHDHWTAFGLREELIRTLLYTFLLDSAFVIFYDMSPQMVINELQFGLTATDEHFDAPDAETWFMYTQAAAGRSLGRSQVTLSQCITMIMGEDLGTSRWEVFETISTLNLFAIASEWTRPKVKILAYHTRAKELVSSLVQS</sequence>
<dbReference type="AlphaFoldDB" id="A0A8H5T4R9"/>
<dbReference type="GO" id="GO:0005634">
    <property type="term" value="C:nucleus"/>
    <property type="evidence" value="ECO:0007669"/>
    <property type="project" value="UniProtKB-SubCell"/>
</dbReference>